<dbReference type="InterPro" id="IPR011051">
    <property type="entry name" value="RmlC_Cupin_sf"/>
</dbReference>
<reference evidence="3 4" key="1">
    <citation type="submission" date="2018-11" db="EMBL/GenBank/DDBJ databases">
        <title>Genome assembly of Steccherinum ochraceum LE-BIN_3174, the white-rot fungus of the Steccherinaceae family (The Residual Polyporoid clade, Polyporales, Basidiomycota).</title>
        <authorList>
            <person name="Fedorova T.V."/>
            <person name="Glazunova O.A."/>
            <person name="Landesman E.O."/>
            <person name="Moiseenko K.V."/>
            <person name="Psurtseva N.V."/>
            <person name="Savinova O.S."/>
            <person name="Shakhova N.V."/>
            <person name="Tyazhelova T.V."/>
            <person name="Vasina D.V."/>
        </authorList>
    </citation>
    <scope>NUCLEOTIDE SEQUENCE [LARGE SCALE GENOMIC DNA]</scope>
    <source>
        <strain evidence="3 4">LE-BIN_3174</strain>
    </source>
</reference>
<feature type="region of interest" description="Disordered" evidence="1">
    <location>
        <begin position="117"/>
        <end position="148"/>
    </location>
</feature>
<proteinExistence type="predicted"/>
<sequence length="148" mass="16204">MAFHYKPNTEPMKDMKVFKNLTKVASESNKFRRVLWTGRNSQLVIMTIPVGGEIGEHLSFHSGTAKAVVNGKTEAISPGDVVIVPAGAKHNFINTGQTPLIVSTVYAPAEHKADTVHESLEEGERLEEEGKDEPPAWAMELHKKDTGA</sequence>
<evidence type="ECO:0000313" key="4">
    <source>
        <dbReference type="Proteomes" id="UP000292702"/>
    </source>
</evidence>
<protein>
    <recommendedName>
        <fullName evidence="2">Cupin type-2 domain-containing protein</fullName>
    </recommendedName>
</protein>
<dbReference type="PANTHER" id="PTHR43346">
    <property type="entry name" value="LIGAND BINDING DOMAIN PROTEIN, PUTATIVE (AFU_ORTHOLOGUE AFUA_6G14370)-RELATED"/>
    <property type="match status" value="1"/>
</dbReference>
<name>A0A4R0RUF6_9APHY</name>
<dbReference type="Proteomes" id="UP000292702">
    <property type="component" value="Unassembled WGS sequence"/>
</dbReference>
<dbReference type="InterPro" id="IPR014710">
    <property type="entry name" value="RmlC-like_jellyroll"/>
</dbReference>
<dbReference type="InterPro" id="IPR052538">
    <property type="entry name" value="Flavonoid_dioxygenase-like"/>
</dbReference>
<dbReference type="PANTHER" id="PTHR43346:SF1">
    <property type="entry name" value="QUERCETIN 2,3-DIOXYGENASE-RELATED"/>
    <property type="match status" value="1"/>
</dbReference>
<evidence type="ECO:0000313" key="3">
    <source>
        <dbReference type="EMBL" id="TCD66304.1"/>
    </source>
</evidence>
<keyword evidence="4" id="KW-1185">Reference proteome</keyword>
<dbReference type="OrthoDB" id="1161823at2759"/>
<evidence type="ECO:0000256" key="1">
    <source>
        <dbReference type="SAM" id="MobiDB-lite"/>
    </source>
</evidence>
<dbReference type="CDD" id="cd02223">
    <property type="entry name" value="cupin_Bh2720-like"/>
    <property type="match status" value="1"/>
</dbReference>
<evidence type="ECO:0000259" key="2">
    <source>
        <dbReference type="Pfam" id="PF07883"/>
    </source>
</evidence>
<dbReference type="Gene3D" id="2.60.120.10">
    <property type="entry name" value="Jelly Rolls"/>
    <property type="match status" value="1"/>
</dbReference>
<dbReference type="InterPro" id="IPR013096">
    <property type="entry name" value="Cupin_2"/>
</dbReference>
<accession>A0A4R0RUF6</accession>
<dbReference type="SUPFAM" id="SSF51182">
    <property type="entry name" value="RmlC-like cupins"/>
    <property type="match status" value="1"/>
</dbReference>
<dbReference type="EMBL" id="RWJN01000140">
    <property type="protein sequence ID" value="TCD66304.1"/>
    <property type="molecule type" value="Genomic_DNA"/>
</dbReference>
<organism evidence="3 4">
    <name type="scientific">Steccherinum ochraceum</name>
    <dbReference type="NCBI Taxonomy" id="92696"/>
    <lineage>
        <taxon>Eukaryota</taxon>
        <taxon>Fungi</taxon>
        <taxon>Dikarya</taxon>
        <taxon>Basidiomycota</taxon>
        <taxon>Agaricomycotina</taxon>
        <taxon>Agaricomycetes</taxon>
        <taxon>Polyporales</taxon>
        <taxon>Steccherinaceae</taxon>
        <taxon>Steccherinum</taxon>
    </lineage>
</organism>
<dbReference type="Pfam" id="PF07883">
    <property type="entry name" value="Cupin_2"/>
    <property type="match status" value="1"/>
</dbReference>
<comment type="caution">
    <text evidence="3">The sequence shown here is derived from an EMBL/GenBank/DDBJ whole genome shotgun (WGS) entry which is preliminary data.</text>
</comment>
<dbReference type="AlphaFoldDB" id="A0A4R0RUF6"/>
<feature type="domain" description="Cupin type-2" evidence="2">
    <location>
        <begin position="60"/>
        <end position="105"/>
    </location>
</feature>
<gene>
    <name evidence="3" type="ORF">EIP91_001550</name>
</gene>